<feature type="region of interest" description="Disordered" evidence="1">
    <location>
        <begin position="1048"/>
        <end position="1069"/>
    </location>
</feature>
<feature type="compositionally biased region" description="Low complexity" evidence="1">
    <location>
        <begin position="961"/>
        <end position="971"/>
    </location>
</feature>
<dbReference type="Proteomes" id="UP000028760">
    <property type="component" value="Unassembled WGS sequence"/>
</dbReference>
<dbReference type="GeneTree" id="ENSGT00940000161501"/>
<feature type="compositionally biased region" description="Low complexity" evidence="1">
    <location>
        <begin position="924"/>
        <end position="940"/>
    </location>
</feature>
<evidence type="ECO:0000256" key="1">
    <source>
        <dbReference type="SAM" id="MobiDB-lite"/>
    </source>
</evidence>
<feature type="compositionally biased region" description="Polar residues" evidence="1">
    <location>
        <begin position="334"/>
        <end position="350"/>
    </location>
</feature>
<dbReference type="FunFam" id="2.20.70.30:FF:000002">
    <property type="entry name" value="Nascent polypeptide-associated complex (NAC), alpha subunit"/>
    <property type="match status" value="1"/>
</dbReference>
<feature type="compositionally biased region" description="Basic and acidic residues" evidence="1">
    <location>
        <begin position="701"/>
        <end position="710"/>
    </location>
</feature>
<feature type="region of interest" description="Disordered" evidence="1">
    <location>
        <begin position="990"/>
        <end position="1016"/>
    </location>
</feature>
<feature type="compositionally biased region" description="Polar residues" evidence="1">
    <location>
        <begin position="671"/>
        <end position="680"/>
    </location>
</feature>
<organism evidence="3 4">
    <name type="scientific">Poecilia formosa</name>
    <name type="common">Amazon molly</name>
    <name type="synonym">Limia formosa</name>
    <dbReference type="NCBI Taxonomy" id="48698"/>
    <lineage>
        <taxon>Eukaryota</taxon>
        <taxon>Metazoa</taxon>
        <taxon>Chordata</taxon>
        <taxon>Craniata</taxon>
        <taxon>Vertebrata</taxon>
        <taxon>Euteleostomi</taxon>
        <taxon>Actinopterygii</taxon>
        <taxon>Neopterygii</taxon>
        <taxon>Teleostei</taxon>
        <taxon>Neoteleostei</taxon>
        <taxon>Acanthomorphata</taxon>
        <taxon>Ovalentaria</taxon>
        <taxon>Atherinomorphae</taxon>
        <taxon>Cyprinodontiformes</taxon>
        <taxon>Poeciliidae</taxon>
        <taxon>Poeciliinae</taxon>
        <taxon>Poecilia</taxon>
    </lineage>
</organism>
<feature type="compositionally biased region" description="Basic and acidic residues" evidence="1">
    <location>
        <begin position="724"/>
        <end position="742"/>
    </location>
</feature>
<feature type="compositionally biased region" description="Acidic residues" evidence="1">
    <location>
        <begin position="1182"/>
        <end position="1194"/>
    </location>
</feature>
<dbReference type="PROSITE" id="PS51151">
    <property type="entry name" value="NAC_AB"/>
    <property type="match status" value="1"/>
</dbReference>
<reference evidence="4" key="1">
    <citation type="submission" date="2013-10" db="EMBL/GenBank/DDBJ databases">
        <authorList>
            <person name="Schartl M."/>
            <person name="Warren W."/>
        </authorList>
    </citation>
    <scope>NUCLEOTIDE SEQUENCE [LARGE SCALE GENOMIC DNA]</scope>
    <source>
        <strain evidence="4">female</strain>
    </source>
</reference>
<feature type="region of interest" description="Disordered" evidence="1">
    <location>
        <begin position="244"/>
        <end position="476"/>
    </location>
</feature>
<feature type="compositionally biased region" description="Polar residues" evidence="1">
    <location>
        <begin position="54"/>
        <end position="67"/>
    </location>
</feature>
<dbReference type="InterPro" id="IPR038187">
    <property type="entry name" value="NAC_A/B_dom_sf"/>
</dbReference>
<dbReference type="CDD" id="cd14416">
    <property type="entry name" value="UBA_NACAD"/>
    <property type="match status" value="1"/>
</dbReference>
<sequence length="1234" mass="134242">IDTRVVMGEETLLKTTEVTKVALSFTEPACPVDPLRVGIPSSLDPELYYTAPSTPIKTSPLSPGSPSDSEDLCSPLTSPSGSYITAEGGSWASSYTSSTSPSTSPNLLLVEETQEAPACFVSSLSEIGDEVAEEKGRSAQEREDDRASDFSLYHPSDFVVNSRIDEERMIPASLISFPLHTSLIFKADSMEITLFPTEEENDIDVNDRNERNDSKVMEDEAEDSSASFLHSLSETSINEGLDESFCFQDDTDDSLDSASYNGEEDERLYSTERHAQSLEPLPADGSNPAEIQPEAAYPKGNDLEPTPLEVPMCSEHQSDPDVKSTIKTDETKTSDTPSHNQQPVQTSEQLIENEGPFVEPQENPCSNLFTTLAAGPAPPASETDYINATHSTTSVEENTKDLPEENPKVSSPNSDSDTKLGQSTEFAPADSESVESKSSDSSPLLNIITPTNDLNKGVVVLSPPKESNSNPSNIPVSTSAEIISELGDNFTLTPEHCPRDSSLENLRSEFGVWGAGESLSLSLGKRSSELCENYDNVLSSILDEEDNNSQSGDISNLNPDNDNDKETQMQDNWKSPTDFECLNEGMYGSLNALSDEMRHQSGSVVIKDSVSNIPLDEVPLQTSDRTPKEQKPTEDHINQAPDAKQTLLIKDSVCIASSDTRPQGAAKPKNQDSPYGTEMSQHQRHNQKKCDISAEITRSTNEPKTKDAFLGKHSGVCNSGDEGVEVKQKQRSDEKNKVDESQNRSSSALNDSDPFERLTQKVGPCTDTQAASTKGKRRKQNRNRASQTGGLNDVSPESVQEPKTSGPDKAEPVAQMERHNHGSPDEKVLRQEQCNLNRGTRDNLSPIMAMNQDLQQKQEVLDNRPLADSQTQITVDLNDNNIDTGPSKPQKNISYAQAVKCPSSSLPCASTELMDGLSTPVQESQPVLSTQQQSLQSMTPKSAGSEIPSNSNPLEVTEVFSTPSSKSVSSSQLPTVTPVVLSQATQETGNLDSEYAPESSSHQNSESTSNTQSQKQIKFSAAHPDFLSAFGFVVANLVECSTVASCNESESEGSMPDLEELEPLRPSEPPFQCVSAVDDGLNRPKQSRSEKKARKAMSKLGLKPVHGVTRITIRKSKSILFVITRPDVFKSPMSDIYIVFGEAKIEDLSQQAHKAAAEKFKVPVSPSPLAPPVPPSLTIKEESEEEEEEVDDGGLEQRDIELVMAQANVSRAKAIRALKHNKNDIVNAIMELTM</sequence>
<dbReference type="eggNOG" id="KOG2239">
    <property type="taxonomic scope" value="Eukaryota"/>
</dbReference>
<dbReference type="InterPro" id="IPR016641">
    <property type="entry name" value="EGD2/NACA0like"/>
</dbReference>
<feature type="compositionally biased region" description="Basic and acidic residues" evidence="1">
    <location>
        <begin position="267"/>
        <end position="276"/>
    </location>
</feature>
<dbReference type="Gene3D" id="2.20.70.30">
    <property type="entry name" value="Nascent polypeptide-associated complex domain"/>
    <property type="match status" value="1"/>
</dbReference>
<evidence type="ECO:0000313" key="3">
    <source>
        <dbReference type="Ensembl" id="ENSPFOP00000018028.2"/>
    </source>
</evidence>
<dbReference type="InterPro" id="IPR002715">
    <property type="entry name" value="Nas_poly-pep-assoc_cplx_dom"/>
</dbReference>
<feature type="compositionally biased region" description="Basic and acidic residues" evidence="1">
    <location>
        <begin position="397"/>
        <end position="407"/>
    </location>
</feature>
<feature type="region of interest" description="Disordered" evidence="1">
    <location>
        <begin position="918"/>
        <end position="974"/>
    </location>
</feature>
<feature type="compositionally biased region" description="Basic and acidic residues" evidence="1">
    <location>
        <begin position="205"/>
        <end position="218"/>
    </location>
</feature>
<feature type="region of interest" description="Disordered" evidence="1">
    <location>
        <begin position="1163"/>
        <end position="1194"/>
    </location>
</feature>
<protein>
    <recommendedName>
        <fullName evidence="2">NAC-A/B domain-containing protein</fullName>
    </recommendedName>
</protein>
<dbReference type="EMBL" id="AYCK01006495">
    <property type="status" value="NOT_ANNOTATED_CDS"/>
    <property type="molecule type" value="Genomic_DNA"/>
</dbReference>
<reference evidence="3" key="2">
    <citation type="submission" date="2025-08" db="UniProtKB">
        <authorList>
            <consortium name="Ensembl"/>
        </authorList>
    </citation>
    <scope>IDENTIFICATION</scope>
</reference>
<feature type="compositionally biased region" description="Basic and acidic residues" evidence="1">
    <location>
        <begin position="806"/>
        <end position="829"/>
    </location>
</feature>
<name>A0A087YJ25_POEFO</name>
<feature type="compositionally biased region" description="Low complexity" evidence="1">
    <location>
        <begin position="998"/>
        <end position="1013"/>
    </location>
</feature>
<keyword evidence="4" id="KW-1185">Reference proteome</keyword>
<feature type="compositionally biased region" description="Polar residues" evidence="1">
    <location>
        <begin position="408"/>
        <end position="425"/>
    </location>
</feature>
<feature type="region of interest" description="Disordered" evidence="1">
    <location>
        <begin position="544"/>
        <end position="575"/>
    </location>
</feature>
<feature type="compositionally biased region" description="Basic and acidic residues" evidence="1">
    <location>
        <begin position="625"/>
        <end position="637"/>
    </location>
</feature>
<dbReference type="AlphaFoldDB" id="A0A087YJ25"/>
<dbReference type="Ensembl" id="ENSPFOT00000018050.2">
    <property type="protein sequence ID" value="ENSPFOP00000018028.2"/>
    <property type="gene ID" value="ENSPFOG00000017937.2"/>
</dbReference>
<dbReference type="Gene3D" id="1.10.8.10">
    <property type="entry name" value="DNA helicase RuvA subunit, C-terminal domain"/>
    <property type="match status" value="1"/>
</dbReference>
<feature type="compositionally biased region" description="Pro residues" evidence="1">
    <location>
        <begin position="1165"/>
        <end position="1175"/>
    </location>
</feature>
<feature type="region of interest" description="Disordered" evidence="1">
    <location>
        <begin position="201"/>
        <end position="227"/>
    </location>
</feature>
<proteinExistence type="predicted"/>
<dbReference type="FunFam" id="1.10.8.10:FF:000006">
    <property type="entry name" value="Putative nascent polypeptide-associated complex subunit alpha"/>
    <property type="match status" value="1"/>
</dbReference>
<dbReference type="InterPro" id="IPR041907">
    <property type="entry name" value="NACAD_UBA"/>
</dbReference>
<dbReference type="STRING" id="48698.ENSPFOP00000018028"/>
<evidence type="ECO:0000259" key="2">
    <source>
        <dbReference type="PROSITE" id="PS51151"/>
    </source>
</evidence>
<dbReference type="SMART" id="SM01407">
    <property type="entry name" value="NAC"/>
    <property type="match status" value="1"/>
</dbReference>
<dbReference type="OMA" id="HAPMSIS"/>
<feature type="compositionally biased region" description="Polar residues" evidence="1">
    <location>
        <begin position="384"/>
        <end position="396"/>
    </location>
</feature>
<feature type="compositionally biased region" description="Polar residues" evidence="1">
    <location>
        <begin position="783"/>
        <end position="803"/>
    </location>
</feature>
<feature type="region of interest" description="Disordered" evidence="1">
    <location>
        <begin position="615"/>
        <end position="829"/>
    </location>
</feature>
<reference evidence="3" key="3">
    <citation type="submission" date="2025-09" db="UniProtKB">
        <authorList>
            <consortium name="Ensembl"/>
        </authorList>
    </citation>
    <scope>IDENTIFICATION</scope>
</reference>
<feature type="compositionally biased region" description="Low complexity" evidence="1">
    <location>
        <begin position="462"/>
        <end position="475"/>
    </location>
</feature>
<dbReference type="InterPro" id="IPR044034">
    <property type="entry name" value="NAC-like_UBA"/>
</dbReference>
<dbReference type="PANTHER" id="PTHR21713">
    <property type="entry name" value="NASCENT POLYPEPTIDE ASSOCIATED COMPLEX ALPHA SUBUNIT-RELATED"/>
    <property type="match status" value="1"/>
</dbReference>
<evidence type="ECO:0000313" key="4">
    <source>
        <dbReference type="Proteomes" id="UP000028760"/>
    </source>
</evidence>
<dbReference type="Pfam" id="PF01849">
    <property type="entry name" value="NAC"/>
    <property type="match status" value="1"/>
</dbReference>
<dbReference type="CDD" id="cd22054">
    <property type="entry name" value="NAC_NACA"/>
    <property type="match status" value="1"/>
</dbReference>
<feature type="region of interest" description="Disordered" evidence="1">
    <location>
        <begin position="54"/>
        <end position="79"/>
    </location>
</feature>
<feature type="domain" description="NAC-A/B" evidence="2">
    <location>
        <begin position="1087"/>
        <end position="1152"/>
    </location>
</feature>
<dbReference type="Pfam" id="PF19026">
    <property type="entry name" value="UBA_HYPK"/>
    <property type="match status" value="1"/>
</dbReference>
<feature type="compositionally biased region" description="Basic and acidic residues" evidence="1">
    <location>
        <begin position="316"/>
        <end position="333"/>
    </location>
</feature>
<feature type="compositionally biased region" description="Polar residues" evidence="1">
    <location>
        <begin position="548"/>
        <end position="560"/>
    </location>
</feature>
<accession>A0A087YJ25</accession>
<dbReference type="GO" id="GO:0005854">
    <property type="term" value="C:nascent polypeptide-associated complex"/>
    <property type="evidence" value="ECO:0007669"/>
    <property type="project" value="InterPro"/>
</dbReference>